<name>A0A3L6EHZ6_MAIZE</name>
<dbReference type="InterPro" id="IPR001245">
    <property type="entry name" value="Ser-Thr/Tyr_kinase_cat_dom"/>
</dbReference>
<dbReference type="PANTHER" id="PTHR23257">
    <property type="entry name" value="SERINE-THREONINE PROTEIN KINASE"/>
    <property type="match status" value="1"/>
</dbReference>
<organism evidence="3">
    <name type="scientific">Zea mays</name>
    <name type="common">Maize</name>
    <dbReference type="NCBI Taxonomy" id="4577"/>
    <lineage>
        <taxon>Eukaryota</taxon>
        <taxon>Viridiplantae</taxon>
        <taxon>Streptophyta</taxon>
        <taxon>Embryophyta</taxon>
        <taxon>Tracheophyta</taxon>
        <taxon>Spermatophyta</taxon>
        <taxon>Magnoliopsida</taxon>
        <taxon>Liliopsida</taxon>
        <taxon>Poales</taxon>
        <taxon>Poaceae</taxon>
        <taxon>PACMAD clade</taxon>
        <taxon>Panicoideae</taxon>
        <taxon>Andropogonodae</taxon>
        <taxon>Andropogoneae</taxon>
        <taxon>Tripsacinae</taxon>
        <taxon>Zea</taxon>
    </lineage>
</organism>
<sequence length="245" mass="26765">MAAFAAPSLSSRILLASPHSPPTLLRLRRAGGRSLELSSRRGGSARLRVVRRAVTEEDSGTARGDEEVEEAPEEPVAGRDLITLAACLVGLLTGVSIVLFNLSIDVYSFGIVMWELLTREEPYSGGIVNDSLRPQIPSWCDPEWKGLMESCWSSDPAERPSFTDISQRLRKMAAAMNVNIAVDDPTPSDNLSSADFMGEHLCHGDSKACLMFSFNPGVNRLPFAFRRKQVCYLAHCLDGSCCTVM</sequence>
<keyword evidence="3" id="KW-0808">Transferase</keyword>
<dbReference type="PANTHER" id="PTHR23257:SF703">
    <property type="entry name" value="KINASE SUPERFAMILY WITH OCTICOSAPEPTIDE_PHOX_BEM1P DOMAIN-CONTAINING PROTEIN"/>
    <property type="match status" value="1"/>
</dbReference>
<protein>
    <submittedName>
        <fullName evidence="3">Putative serine/threonine-protein kinase</fullName>
    </submittedName>
</protein>
<feature type="transmembrane region" description="Helical" evidence="1">
    <location>
        <begin position="81"/>
        <end position="104"/>
    </location>
</feature>
<dbReference type="Gene3D" id="1.10.510.10">
    <property type="entry name" value="Transferase(Phosphotransferase) domain 1"/>
    <property type="match status" value="1"/>
</dbReference>
<keyword evidence="1" id="KW-0472">Membrane</keyword>
<dbReference type="InterPro" id="IPR050167">
    <property type="entry name" value="Ser_Thr_protein_kinase"/>
</dbReference>
<evidence type="ECO:0000313" key="3">
    <source>
        <dbReference type="EMBL" id="PWZ20586.1"/>
    </source>
</evidence>
<dbReference type="Pfam" id="PF07714">
    <property type="entry name" value="PK_Tyr_Ser-Thr"/>
    <property type="match status" value="1"/>
</dbReference>
<reference evidence="3" key="1">
    <citation type="journal article" date="2018" name="Nat. Genet.">
        <title>Extensive intraspecific gene order and gene structural variations between Mo17 and other maize genomes.</title>
        <authorList>
            <person name="Sun S."/>
            <person name="Zhou Y."/>
            <person name="Chen J."/>
            <person name="Shi J."/>
            <person name="Zhao H."/>
            <person name="Zhao H."/>
            <person name="Song W."/>
            <person name="Zhang M."/>
            <person name="Cui Y."/>
            <person name="Dong X."/>
            <person name="Liu H."/>
            <person name="Ma X."/>
            <person name="Jiao Y."/>
            <person name="Wang B."/>
            <person name="Wei X."/>
            <person name="Stein J.C."/>
            <person name="Glaubitz J.C."/>
            <person name="Lu F."/>
            <person name="Yu G."/>
            <person name="Liang C."/>
            <person name="Fengler K."/>
            <person name="Li B."/>
            <person name="Rafalski A."/>
            <person name="Schnable P.S."/>
            <person name="Ware D.H."/>
            <person name="Buckler E.S."/>
            <person name="Lai J."/>
        </authorList>
    </citation>
    <scope>NUCLEOTIDE SEQUENCE [LARGE SCALE GENOMIC DNA]</scope>
    <source>
        <tissue evidence="3">Seedling</tissue>
    </source>
</reference>
<dbReference type="AlphaFoldDB" id="A0A3L6EHZ6"/>
<keyword evidence="1" id="KW-1133">Transmembrane helix</keyword>
<comment type="caution">
    <text evidence="3">The sequence shown here is derived from an EMBL/GenBank/DDBJ whole genome shotgun (WGS) entry which is preliminary data.</text>
</comment>
<feature type="domain" description="Serine-threonine/tyrosine-protein kinase catalytic" evidence="2">
    <location>
        <begin position="100"/>
        <end position="169"/>
    </location>
</feature>
<dbReference type="SUPFAM" id="SSF56112">
    <property type="entry name" value="Protein kinase-like (PK-like)"/>
    <property type="match status" value="1"/>
</dbReference>
<dbReference type="EMBL" id="NCVQ01000006">
    <property type="protein sequence ID" value="PWZ20586.1"/>
    <property type="molecule type" value="Genomic_DNA"/>
</dbReference>
<keyword evidence="3" id="KW-0418">Kinase</keyword>
<dbReference type="GO" id="GO:0004672">
    <property type="term" value="F:protein kinase activity"/>
    <property type="evidence" value="ECO:0007669"/>
    <property type="project" value="InterPro"/>
</dbReference>
<proteinExistence type="predicted"/>
<evidence type="ECO:0000256" key="1">
    <source>
        <dbReference type="SAM" id="Phobius"/>
    </source>
</evidence>
<dbReference type="Proteomes" id="UP000251960">
    <property type="component" value="Chromosome 5"/>
</dbReference>
<dbReference type="FunFam" id="1.10.510.10:FF:002435">
    <property type="match status" value="1"/>
</dbReference>
<dbReference type="ExpressionAtlas" id="A0A3L6EHZ6">
    <property type="expression patterns" value="baseline and differential"/>
</dbReference>
<keyword evidence="1" id="KW-0812">Transmembrane</keyword>
<accession>A0A3L6EHZ6</accession>
<evidence type="ECO:0000259" key="2">
    <source>
        <dbReference type="Pfam" id="PF07714"/>
    </source>
</evidence>
<gene>
    <name evidence="3" type="primary">DDB_G0272254</name>
    <name evidence="3" type="ORF">Zm00014a_022748</name>
</gene>
<dbReference type="InterPro" id="IPR011009">
    <property type="entry name" value="Kinase-like_dom_sf"/>
</dbReference>